<evidence type="ECO:0000313" key="2">
    <source>
        <dbReference type="Proteomes" id="UP001561046"/>
    </source>
</evidence>
<dbReference type="RefSeq" id="WP_369339777.1">
    <property type="nucleotide sequence ID" value="NZ_JBFYGN010000023.1"/>
</dbReference>
<gene>
    <name evidence="1" type="ORF">AB6724_17345</name>
</gene>
<sequence length="147" mass="15730">MNKVSDIPVTESRSGLGAAAGLLQDDAALQGLAELMAKLEPLLAGRRLNRVVDLLSVTADVVDMSDAYMVEKLSRAFEEGVGAAWSAGNAARLAAARMERMEETPTLIGLLRMTKEPEVRRGLAFLLAMAGALGRKHAYDPIDYTAD</sequence>
<evidence type="ECO:0000313" key="1">
    <source>
        <dbReference type="EMBL" id="MEX8194602.1"/>
    </source>
</evidence>
<proteinExistence type="predicted"/>
<protein>
    <submittedName>
        <fullName evidence="1">DUF1641 domain-containing protein</fullName>
    </submittedName>
</protein>
<keyword evidence="2" id="KW-1185">Reference proteome</keyword>
<accession>A0ABV3ZYD0</accession>
<organism evidence="1 2">
    <name type="scientific">Comamonas guangdongensis</name>
    <dbReference type="NCBI Taxonomy" id="510515"/>
    <lineage>
        <taxon>Bacteria</taxon>
        <taxon>Pseudomonadati</taxon>
        <taxon>Pseudomonadota</taxon>
        <taxon>Betaproteobacteria</taxon>
        <taxon>Burkholderiales</taxon>
        <taxon>Comamonadaceae</taxon>
        <taxon>Comamonas</taxon>
    </lineage>
</organism>
<name>A0ABV3ZYD0_9BURK</name>
<comment type="caution">
    <text evidence="1">The sequence shown here is derived from an EMBL/GenBank/DDBJ whole genome shotgun (WGS) entry which is preliminary data.</text>
</comment>
<dbReference type="Proteomes" id="UP001561046">
    <property type="component" value="Unassembled WGS sequence"/>
</dbReference>
<reference evidence="1 2" key="1">
    <citation type="journal article" date="2013" name="Int. J. Syst. Evol. Microbiol.">
        <title>Comamonas guangdongensis sp. nov., isolated from subterranean forest sediment, and emended description of the genus Comamonas.</title>
        <authorList>
            <person name="Zhang J."/>
            <person name="Wang Y."/>
            <person name="Zhou S."/>
            <person name="Wu C."/>
            <person name="He J."/>
            <person name="Li F."/>
        </authorList>
    </citation>
    <scope>NUCLEOTIDE SEQUENCE [LARGE SCALE GENOMIC DNA]</scope>
    <source>
        <strain evidence="1 2">CCTCC AB2011133</strain>
    </source>
</reference>
<dbReference type="EMBL" id="JBFYGN010000023">
    <property type="protein sequence ID" value="MEX8194602.1"/>
    <property type="molecule type" value="Genomic_DNA"/>
</dbReference>
<dbReference type="Pfam" id="PF07849">
    <property type="entry name" value="DUF1641"/>
    <property type="match status" value="1"/>
</dbReference>
<dbReference type="InterPro" id="IPR012440">
    <property type="entry name" value="DUF1641"/>
</dbReference>